<gene>
    <name evidence="2" type="ORF">FCE95_15945</name>
</gene>
<dbReference type="AlphaFoldDB" id="A0A4U5JKK6"/>
<feature type="domain" description="SPOR" evidence="1">
    <location>
        <begin position="110"/>
        <end position="190"/>
    </location>
</feature>
<proteinExistence type="predicted"/>
<protein>
    <submittedName>
        <fullName evidence="2">SPOR domain-containing protein</fullName>
    </submittedName>
</protein>
<reference evidence="2 3" key="1">
    <citation type="submission" date="2019-04" db="EMBL/GenBank/DDBJ databases">
        <title>Reference strain of H23.</title>
        <authorList>
            <person name="Luo X."/>
        </authorList>
    </citation>
    <scope>NUCLEOTIDE SEQUENCE [LARGE SCALE GENOMIC DNA]</scope>
    <source>
        <strain evidence="2 3">H23</strain>
    </source>
</reference>
<evidence type="ECO:0000313" key="2">
    <source>
        <dbReference type="EMBL" id="TKR29615.1"/>
    </source>
</evidence>
<dbReference type="RefSeq" id="WP_137268018.1">
    <property type="nucleotide sequence ID" value="NZ_SZUA01000003.1"/>
</dbReference>
<dbReference type="Proteomes" id="UP000308707">
    <property type="component" value="Unassembled WGS sequence"/>
</dbReference>
<dbReference type="SUPFAM" id="SSF110997">
    <property type="entry name" value="Sporulation related repeat"/>
    <property type="match status" value="1"/>
</dbReference>
<accession>A0A4U5JKK6</accession>
<organism evidence="2 3">
    <name type="scientific">Luteimonas gilva</name>
    <dbReference type="NCBI Taxonomy" id="2572684"/>
    <lineage>
        <taxon>Bacteria</taxon>
        <taxon>Pseudomonadati</taxon>
        <taxon>Pseudomonadota</taxon>
        <taxon>Gammaproteobacteria</taxon>
        <taxon>Lysobacterales</taxon>
        <taxon>Lysobacteraceae</taxon>
        <taxon>Luteimonas</taxon>
    </lineage>
</organism>
<dbReference type="InterPro" id="IPR036680">
    <property type="entry name" value="SPOR-like_sf"/>
</dbReference>
<dbReference type="GO" id="GO:0042834">
    <property type="term" value="F:peptidoglycan binding"/>
    <property type="evidence" value="ECO:0007669"/>
    <property type="project" value="InterPro"/>
</dbReference>
<dbReference type="Pfam" id="PF05036">
    <property type="entry name" value="SPOR"/>
    <property type="match status" value="1"/>
</dbReference>
<keyword evidence="3" id="KW-1185">Reference proteome</keyword>
<evidence type="ECO:0000313" key="3">
    <source>
        <dbReference type="Proteomes" id="UP000308707"/>
    </source>
</evidence>
<evidence type="ECO:0000259" key="1">
    <source>
        <dbReference type="PROSITE" id="PS51724"/>
    </source>
</evidence>
<comment type="caution">
    <text evidence="2">The sequence shown here is derived from an EMBL/GenBank/DDBJ whole genome shotgun (WGS) entry which is preliminary data.</text>
</comment>
<sequence>MFARALIVLLIAINLGVAMWWLLRPDVVAPAAAATPPGVPRLQLLSEAKPLAASAPAQAAPVAAAQTPPPPAAPNQCFSLGPFADAAAMRAAETRLRPQVVRLRAREAAAAPARAYSVVLPPFASRELAQAATEKIKAAGFDDYLLINTGDDANGIALGRYGSQDTAQRRQAALRAAGFDAQIRPVGEAAAAGPSWLDIEARADADRARLRQAAGAAQSPALDCARLR</sequence>
<dbReference type="OrthoDB" id="5986009at2"/>
<dbReference type="PROSITE" id="PS51724">
    <property type="entry name" value="SPOR"/>
    <property type="match status" value="1"/>
</dbReference>
<dbReference type="Gene3D" id="3.30.70.1070">
    <property type="entry name" value="Sporulation related repeat"/>
    <property type="match status" value="1"/>
</dbReference>
<dbReference type="InterPro" id="IPR007730">
    <property type="entry name" value="SPOR-like_dom"/>
</dbReference>
<dbReference type="EMBL" id="SZUA01000003">
    <property type="protein sequence ID" value="TKR29615.1"/>
    <property type="molecule type" value="Genomic_DNA"/>
</dbReference>
<name>A0A4U5JKK6_9GAMM</name>